<dbReference type="InterPro" id="IPR028919">
    <property type="entry name" value="Viral_movement"/>
</dbReference>
<dbReference type="Gramene" id="AUR62018660-RA">
    <property type="protein sequence ID" value="AUR62018660-RA:cds"/>
    <property type="gene ID" value="AUR62018660"/>
</dbReference>
<sequence>MLDLSPEALKEPTLGETAYFQPATGTSGTTKWQEYESKLQESSLTGKQESKAQDGISLETLSEGPDLQQGRSMAIKLVNEGGDNSPIQMNLDDWKYPKIPINEVYNRSHDKIVSVYGFKKFLNTGYVHFGLVQIAIKPLMSDGLGDSIIVCLTDARIVEFEQSLLSVVQSDLSQGPFYFNCCPDYTIPWKDREILTLNVMKSGVTLALTYRVVCKASTDITLDVRGSIRRETTYFQPMSTTGIERTTTWDKVQFPESWTNV</sequence>
<evidence type="ECO:0000313" key="2">
    <source>
        <dbReference type="EnsemblPlants" id="AUR62018660-RA:cds"/>
    </source>
</evidence>
<proteinExistence type="predicted"/>
<evidence type="ECO:0000313" key="3">
    <source>
        <dbReference type="Proteomes" id="UP000596660"/>
    </source>
</evidence>
<organism evidence="2 3">
    <name type="scientific">Chenopodium quinoa</name>
    <name type="common">Quinoa</name>
    <dbReference type="NCBI Taxonomy" id="63459"/>
    <lineage>
        <taxon>Eukaryota</taxon>
        <taxon>Viridiplantae</taxon>
        <taxon>Streptophyta</taxon>
        <taxon>Embryophyta</taxon>
        <taxon>Tracheophyta</taxon>
        <taxon>Spermatophyta</taxon>
        <taxon>Magnoliopsida</taxon>
        <taxon>eudicotyledons</taxon>
        <taxon>Gunneridae</taxon>
        <taxon>Pentapetalae</taxon>
        <taxon>Caryophyllales</taxon>
        <taxon>Chenopodiaceae</taxon>
        <taxon>Chenopodioideae</taxon>
        <taxon>Atripliceae</taxon>
        <taxon>Chenopodium</taxon>
    </lineage>
</organism>
<name>A0A803LTW6_CHEQI</name>
<protein>
    <recommendedName>
        <fullName evidence="4">Movement protein</fullName>
    </recommendedName>
</protein>
<dbReference type="Pfam" id="PF01107">
    <property type="entry name" value="MP"/>
    <property type="match status" value="1"/>
</dbReference>
<dbReference type="PANTHER" id="PTHR47599:SF4">
    <property type="entry name" value="POLYPROTEIN"/>
    <property type="match status" value="1"/>
</dbReference>
<accession>A0A803LTW6</accession>
<evidence type="ECO:0000256" key="1">
    <source>
        <dbReference type="SAM" id="MobiDB-lite"/>
    </source>
</evidence>
<reference evidence="2" key="1">
    <citation type="journal article" date="2017" name="Nature">
        <title>The genome of Chenopodium quinoa.</title>
        <authorList>
            <person name="Jarvis D.E."/>
            <person name="Ho Y.S."/>
            <person name="Lightfoot D.J."/>
            <person name="Schmoeckel S.M."/>
            <person name="Li B."/>
            <person name="Borm T.J.A."/>
            <person name="Ohyanagi H."/>
            <person name="Mineta K."/>
            <person name="Michell C.T."/>
            <person name="Saber N."/>
            <person name="Kharbatia N.M."/>
            <person name="Rupper R.R."/>
            <person name="Sharp A.R."/>
            <person name="Dally N."/>
            <person name="Boughton B.A."/>
            <person name="Woo Y.H."/>
            <person name="Gao G."/>
            <person name="Schijlen E.G.W.M."/>
            <person name="Guo X."/>
            <person name="Momin A.A."/>
            <person name="Negrao S."/>
            <person name="Al-Babili S."/>
            <person name="Gehring C."/>
            <person name="Roessner U."/>
            <person name="Jung C."/>
            <person name="Murphy K."/>
            <person name="Arold S.T."/>
            <person name="Gojobori T."/>
            <person name="van der Linden C.G."/>
            <person name="van Loo E.N."/>
            <person name="Jellen E.N."/>
            <person name="Maughan P.J."/>
            <person name="Tester M."/>
        </authorList>
    </citation>
    <scope>NUCLEOTIDE SEQUENCE [LARGE SCALE GENOMIC DNA]</scope>
    <source>
        <strain evidence="2">cv. PI 614886</strain>
    </source>
</reference>
<dbReference type="InterPro" id="IPR051596">
    <property type="entry name" value="Caulimoviridae_Movement"/>
</dbReference>
<keyword evidence="3" id="KW-1185">Reference proteome</keyword>
<feature type="region of interest" description="Disordered" evidence="1">
    <location>
        <begin position="1"/>
        <end position="31"/>
    </location>
</feature>
<dbReference type="AlphaFoldDB" id="A0A803LTW6"/>
<dbReference type="EnsemblPlants" id="AUR62018660-RA">
    <property type="protein sequence ID" value="AUR62018660-RA:cds"/>
    <property type="gene ID" value="AUR62018660"/>
</dbReference>
<reference evidence="2" key="2">
    <citation type="submission" date="2021-03" db="UniProtKB">
        <authorList>
            <consortium name="EnsemblPlants"/>
        </authorList>
    </citation>
    <scope>IDENTIFICATION</scope>
</reference>
<evidence type="ECO:0008006" key="4">
    <source>
        <dbReference type="Google" id="ProtNLM"/>
    </source>
</evidence>
<dbReference type="Proteomes" id="UP000596660">
    <property type="component" value="Unplaced"/>
</dbReference>
<dbReference type="PANTHER" id="PTHR47599">
    <property type="entry name" value="CELL-TO-CELL MOVEMENT PROTEIN"/>
    <property type="match status" value="1"/>
</dbReference>